<organism evidence="2 3">
    <name type="scientific">Genlisea aurea</name>
    <dbReference type="NCBI Taxonomy" id="192259"/>
    <lineage>
        <taxon>Eukaryota</taxon>
        <taxon>Viridiplantae</taxon>
        <taxon>Streptophyta</taxon>
        <taxon>Embryophyta</taxon>
        <taxon>Tracheophyta</taxon>
        <taxon>Spermatophyta</taxon>
        <taxon>Magnoliopsida</taxon>
        <taxon>eudicotyledons</taxon>
        <taxon>Gunneridae</taxon>
        <taxon>Pentapetalae</taxon>
        <taxon>asterids</taxon>
        <taxon>lamiids</taxon>
        <taxon>Lamiales</taxon>
        <taxon>Lentibulariaceae</taxon>
        <taxon>Genlisea</taxon>
    </lineage>
</organism>
<evidence type="ECO:0000313" key="3">
    <source>
        <dbReference type="Proteomes" id="UP000015453"/>
    </source>
</evidence>
<dbReference type="AlphaFoldDB" id="S8D5F4"/>
<evidence type="ECO:0000256" key="1">
    <source>
        <dbReference type="SAM" id="MobiDB-lite"/>
    </source>
</evidence>
<evidence type="ECO:0000313" key="2">
    <source>
        <dbReference type="EMBL" id="EPS74650.1"/>
    </source>
</evidence>
<reference evidence="2 3" key="1">
    <citation type="journal article" date="2013" name="BMC Genomics">
        <title>The miniature genome of a carnivorous plant Genlisea aurea contains a low number of genes and short non-coding sequences.</title>
        <authorList>
            <person name="Leushkin E.V."/>
            <person name="Sutormin R.A."/>
            <person name="Nabieva E.R."/>
            <person name="Penin A.A."/>
            <person name="Kondrashov A.S."/>
            <person name="Logacheva M.D."/>
        </authorList>
    </citation>
    <scope>NUCLEOTIDE SEQUENCE [LARGE SCALE GENOMIC DNA]</scope>
</reference>
<comment type="caution">
    <text evidence="2">The sequence shown here is derived from an EMBL/GenBank/DDBJ whole genome shotgun (WGS) entry which is preliminary data.</text>
</comment>
<feature type="region of interest" description="Disordered" evidence="1">
    <location>
        <begin position="1"/>
        <end position="26"/>
    </location>
</feature>
<keyword evidence="3" id="KW-1185">Reference proteome</keyword>
<accession>S8D5F4</accession>
<sequence length="76" mass="8664">MVFSSGCKAESGENGHSPTSNLRPERNFQFKRNPQGLNQQFTSTTSSTALIKLFRRYCSIRNSKKGLVTLDDDWYD</sequence>
<proteinExistence type="predicted"/>
<gene>
    <name evidence="2" type="ORF">M569_00129</name>
</gene>
<dbReference type="EMBL" id="AUSU01000018">
    <property type="protein sequence ID" value="EPS74650.1"/>
    <property type="molecule type" value="Genomic_DNA"/>
</dbReference>
<dbReference type="Proteomes" id="UP000015453">
    <property type="component" value="Unassembled WGS sequence"/>
</dbReference>
<protein>
    <submittedName>
        <fullName evidence="2">Uncharacterized protein</fullName>
    </submittedName>
</protein>
<name>S8D5F4_9LAMI</name>